<reference evidence="2 3" key="1">
    <citation type="submission" date="2018-12" db="EMBL/GenBank/DDBJ databases">
        <authorList>
            <consortium name="Pathogen Informatics"/>
        </authorList>
    </citation>
    <scope>NUCLEOTIDE SEQUENCE [LARGE SCALE GENOMIC DNA]</scope>
    <source>
        <strain evidence="2 3">NCTC10951</strain>
    </source>
</reference>
<evidence type="ECO:0000256" key="1">
    <source>
        <dbReference type="SAM" id="Phobius"/>
    </source>
</evidence>
<gene>
    <name evidence="2" type="ORF">NCTC10951_01906</name>
</gene>
<keyword evidence="1" id="KW-1133">Transmembrane helix</keyword>
<evidence type="ECO:0000313" key="3">
    <source>
        <dbReference type="Proteomes" id="UP000268658"/>
    </source>
</evidence>
<feature type="transmembrane region" description="Helical" evidence="1">
    <location>
        <begin position="6"/>
        <end position="26"/>
    </location>
</feature>
<accession>A0A3S4V328</accession>
<organism evidence="2 3">
    <name type="scientific">Actinomyces viscosus</name>
    <dbReference type="NCBI Taxonomy" id="1656"/>
    <lineage>
        <taxon>Bacteria</taxon>
        <taxon>Bacillati</taxon>
        <taxon>Actinomycetota</taxon>
        <taxon>Actinomycetes</taxon>
        <taxon>Actinomycetales</taxon>
        <taxon>Actinomycetaceae</taxon>
        <taxon>Actinomyces</taxon>
    </lineage>
</organism>
<name>A0A3S4V328_ACTVI</name>
<keyword evidence="1" id="KW-0812">Transmembrane</keyword>
<evidence type="ECO:0000313" key="2">
    <source>
        <dbReference type="EMBL" id="VEI16880.1"/>
    </source>
</evidence>
<dbReference type="KEGG" id="avc:NCTC10951_01906"/>
<proteinExistence type="predicted"/>
<dbReference type="AlphaFoldDB" id="A0A3S4V328"/>
<sequence length="43" mass="5275">MNIPQWMWALLFGCTCVALGTGIRLYRTRHSWMRKYRDDQSRR</sequence>
<protein>
    <submittedName>
        <fullName evidence="2">Uncharacterized protein</fullName>
    </submittedName>
</protein>
<dbReference type="EMBL" id="LR134477">
    <property type="protein sequence ID" value="VEI16880.1"/>
    <property type="molecule type" value="Genomic_DNA"/>
</dbReference>
<dbReference type="Proteomes" id="UP000268658">
    <property type="component" value="Chromosome"/>
</dbReference>
<keyword evidence="1" id="KW-0472">Membrane</keyword>